<protein>
    <recommendedName>
        <fullName evidence="2">UPF0102 protein NSJP_0056</fullName>
    </recommendedName>
</protein>
<organism evidence="3 4">
    <name type="scientific">Nitrospira japonica</name>
    <dbReference type="NCBI Taxonomy" id="1325564"/>
    <lineage>
        <taxon>Bacteria</taxon>
        <taxon>Pseudomonadati</taxon>
        <taxon>Nitrospirota</taxon>
        <taxon>Nitrospiria</taxon>
        <taxon>Nitrospirales</taxon>
        <taxon>Nitrospiraceae</taxon>
        <taxon>Nitrospira</taxon>
    </lineage>
</organism>
<dbReference type="CDD" id="cd20736">
    <property type="entry name" value="PoNe_Nuclease"/>
    <property type="match status" value="1"/>
</dbReference>
<dbReference type="PANTHER" id="PTHR34039">
    <property type="entry name" value="UPF0102 PROTEIN YRAN"/>
    <property type="match status" value="1"/>
</dbReference>
<dbReference type="KEGG" id="nja:NSJP_0056"/>
<accession>A0A1W1HZP4</accession>
<dbReference type="InterPro" id="IPR003509">
    <property type="entry name" value="UPF0102_YraN-like"/>
</dbReference>
<dbReference type="InterPro" id="IPR011856">
    <property type="entry name" value="tRNA_endonuc-like_dom_sf"/>
</dbReference>
<dbReference type="STRING" id="1325564.NSJP_0056"/>
<dbReference type="GO" id="GO:0003676">
    <property type="term" value="F:nucleic acid binding"/>
    <property type="evidence" value="ECO:0007669"/>
    <property type="project" value="InterPro"/>
</dbReference>
<dbReference type="AlphaFoldDB" id="A0A1W1HZP4"/>
<dbReference type="Gene3D" id="3.40.1350.10">
    <property type="match status" value="1"/>
</dbReference>
<dbReference type="InterPro" id="IPR011335">
    <property type="entry name" value="Restrct_endonuc-II-like"/>
</dbReference>
<gene>
    <name evidence="3" type="ORF">NSJP_0056</name>
</gene>
<dbReference type="NCBIfam" id="TIGR00252">
    <property type="entry name" value="YraN family protein"/>
    <property type="match status" value="1"/>
</dbReference>
<dbReference type="PANTHER" id="PTHR34039:SF1">
    <property type="entry name" value="UPF0102 PROTEIN YRAN"/>
    <property type="match status" value="1"/>
</dbReference>
<dbReference type="NCBIfam" id="NF009154">
    <property type="entry name" value="PRK12497.3-3"/>
    <property type="match status" value="1"/>
</dbReference>
<sequence length="135" mass="15329">MSSSVRILDPRRLFGQEGEAAAEDFLIRKGYRIVARNLRSSLGELDLVAEDGPTLVFVEVKARRTEEFGGAAYAVHEQKQQKLIRLAAQFLARHHWSRRSCRFDVVLVQQRAGSGPPRIEHICDAFDVPGDDLRW</sequence>
<evidence type="ECO:0000313" key="4">
    <source>
        <dbReference type="Proteomes" id="UP000192042"/>
    </source>
</evidence>
<dbReference type="HAMAP" id="MF_00048">
    <property type="entry name" value="UPF0102"/>
    <property type="match status" value="1"/>
</dbReference>
<dbReference type="Pfam" id="PF02021">
    <property type="entry name" value="UPF0102"/>
    <property type="match status" value="1"/>
</dbReference>
<dbReference type="NCBIfam" id="NF009150">
    <property type="entry name" value="PRK12497.1-3"/>
    <property type="match status" value="1"/>
</dbReference>
<dbReference type="EMBL" id="LT828648">
    <property type="protein sequence ID" value="SLM46228.1"/>
    <property type="molecule type" value="Genomic_DNA"/>
</dbReference>
<evidence type="ECO:0000256" key="2">
    <source>
        <dbReference type="HAMAP-Rule" id="MF_00048"/>
    </source>
</evidence>
<dbReference type="Proteomes" id="UP000192042">
    <property type="component" value="Chromosome I"/>
</dbReference>
<reference evidence="3 4" key="1">
    <citation type="submission" date="2017-03" db="EMBL/GenBank/DDBJ databases">
        <authorList>
            <person name="Afonso C.L."/>
            <person name="Miller P.J."/>
            <person name="Scott M.A."/>
            <person name="Spackman E."/>
            <person name="Goraichik I."/>
            <person name="Dimitrov K.M."/>
            <person name="Suarez D.L."/>
            <person name="Swayne D.E."/>
        </authorList>
    </citation>
    <scope>NUCLEOTIDE SEQUENCE [LARGE SCALE GENOMIC DNA]</scope>
    <source>
        <strain evidence="3">Genome sequencing of Nitrospira japonica strain NJ11</strain>
    </source>
</reference>
<evidence type="ECO:0000313" key="3">
    <source>
        <dbReference type="EMBL" id="SLM46228.1"/>
    </source>
</evidence>
<name>A0A1W1HZP4_9BACT</name>
<keyword evidence="4" id="KW-1185">Reference proteome</keyword>
<evidence type="ECO:0000256" key="1">
    <source>
        <dbReference type="ARBA" id="ARBA00006738"/>
    </source>
</evidence>
<proteinExistence type="inferred from homology"/>
<dbReference type="SUPFAM" id="SSF52980">
    <property type="entry name" value="Restriction endonuclease-like"/>
    <property type="match status" value="1"/>
</dbReference>
<comment type="similarity">
    <text evidence="1 2">Belongs to the UPF0102 family.</text>
</comment>